<keyword evidence="1" id="KW-0812">Transmembrane</keyword>
<comment type="caution">
    <text evidence="2">The sequence shown here is derived from an EMBL/GenBank/DDBJ whole genome shotgun (WGS) entry which is preliminary data.</text>
</comment>
<accession>A0A016T7P3</accession>
<evidence type="ECO:0000313" key="2">
    <source>
        <dbReference type="EMBL" id="EYB98692.1"/>
    </source>
</evidence>
<dbReference type="AlphaFoldDB" id="A0A016T7P3"/>
<keyword evidence="1" id="KW-1133">Transmembrane helix</keyword>
<sequence length="95" mass="10680">MNEKKESKVYGKEYPSNDSLTHLLRLTICLGAYCWISFMFLMAGYLSSTITLLLLIGTLQSTVGLLEIGKRSAFLYSILILPKKYLSRDTPAHST</sequence>
<reference evidence="3" key="1">
    <citation type="journal article" date="2015" name="Nat. Genet.">
        <title>The genome and transcriptome of the zoonotic hookworm Ancylostoma ceylanicum identify infection-specific gene families.</title>
        <authorList>
            <person name="Schwarz E.M."/>
            <person name="Hu Y."/>
            <person name="Antoshechkin I."/>
            <person name="Miller M.M."/>
            <person name="Sternberg P.W."/>
            <person name="Aroian R.V."/>
        </authorList>
    </citation>
    <scope>NUCLEOTIDE SEQUENCE</scope>
    <source>
        <strain evidence="3">HY135</strain>
    </source>
</reference>
<protein>
    <submittedName>
        <fullName evidence="2">Uncharacterized protein</fullName>
    </submittedName>
</protein>
<dbReference type="EMBL" id="JARK01001465">
    <property type="protein sequence ID" value="EYB98692.1"/>
    <property type="molecule type" value="Genomic_DNA"/>
</dbReference>
<keyword evidence="3" id="KW-1185">Reference proteome</keyword>
<feature type="transmembrane region" description="Helical" evidence="1">
    <location>
        <begin position="20"/>
        <end position="43"/>
    </location>
</feature>
<organism evidence="2 3">
    <name type="scientific">Ancylostoma ceylanicum</name>
    <dbReference type="NCBI Taxonomy" id="53326"/>
    <lineage>
        <taxon>Eukaryota</taxon>
        <taxon>Metazoa</taxon>
        <taxon>Ecdysozoa</taxon>
        <taxon>Nematoda</taxon>
        <taxon>Chromadorea</taxon>
        <taxon>Rhabditida</taxon>
        <taxon>Rhabditina</taxon>
        <taxon>Rhabditomorpha</taxon>
        <taxon>Strongyloidea</taxon>
        <taxon>Ancylostomatidae</taxon>
        <taxon>Ancylostomatinae</taxon>
        <taxon>Ancylostoma</taxon>
    </lineage>
</organism>
<name>A0A016T7P3_9BILA</name>
<feature type="transmembrane region" description="Helical" evidence="1">
    <location>
        <begin position="49"/>
        <end position="68"/>
    </location>
</feature>
<dbReference type="Proteomes" id="UP000024635">
    <property type="component" value="Unassembled WGS sequence"/>
</dbReference>
<evidence type="ECO:0000313" key="3">
    <source>
        <dbReference type="Proteomes" id="UP000024635"/>
    </source>
</evidence>
<evidence type="ECO:0000256" key="1">
    <source>
        <dbReference type="SAM" id="Phobius"/>
    </source>
</evidence>
<proteinExistence type="predicted"/>
<keyword evidence="1" id="KW-0472">Membrane</keyword>
<gene>
    <name evidence="2" type="primary">Acey_s0129.g1504</name>
    <name evidence="2" type="ORF">Y032_0129g1504</name>
</gene>